<evidence type="ECO:0000313" key="1">
    <source>
        <dbReference type="EMBL" id="RZU15991.1"/>
    </source>
</evidence>
<keyword evidence="2" id="KW-1185">Reference proteome</keyword>
<evidence type="ECO:0000313" key="2">
    <source>
        <dbReference type="Proteomes" id="UP000292027"/>
    </source>
</evidence>
<keyword evidence="1" id="KW-0012">Acyltransferase</keyword>
<keyword evidence="1" id="KW-0808">Transferase</keyword>
<sequence>MTHSIEQSWPDALRPAKIVCRDAVVVVPGIMGSELVDTESGDRLWGLSPRWYARAWSHRDGLARLAVTEAELAGKTDRVRPAGLLKFPAIAPVLAGVEPYTRLMKAVREIVAHPDAALGFAYDWRLAVDFNAKLLATAAADHLERWRARSGYSDAGLVLIAHSMGGLLCRAIPLDAGLADVTRAVVTLGTPFDGAAKAAVLLNQGNGAPLPAKRLQRLAATMPGIHALLPMYSCVDEGDSVRSLTPADVGRLGGSAELAAAAYATHRSARPMTGHRALIGIRQSTMSTLTIRDGIVEAHDYTFVPQADGDVARRPNGLIHRVYGAGDGTVPRNSARPPQGAAMPLAQQHGALARSKEAIDLVRDVLTNLDGDLGPRLGADDEAGIGLAMPDSTVPGTPWTAVVTGVRPGQARCKLVNADTNQVIGRPRLKRSGEAVVAEVVLPAPGMYRLSVAGGGTSPVSQLVLAVAATVEE</sequence>
<dbReference type="InterPro" id="IPR029058">
    <property type="entry name" value="AB_hydrolase_fold"/>
</dbReference>
<dbReference type="RefSeq" id="WP_130444939.1">
    <property type="nucleotide sequence ID" value="NZ_SHKR01000012.1"/>
</dbReference>
<dbReference type="AlphaFoldDB" id="A0A4Q7WZL3"/>
<organism evidence="1 2">
    <name type="scientific">Kribbella rubisoli</name>
    <dbReference type="NCBI Taxonomy" id="3075929"/>
    <lineage>
        <taxon>Bacteria</taxon>
        <taxon>Bacillati</taxon>
        <taxon>Actinomycetota</taxon>
        <taxon>Actinomycetes</taxon>
        <taxon>Propionibacteriales</taxon>
        <taxon>Kribbellaceae</taxon>
        <taxon>Kribbella</taxon>
    </lineage>
</organism>
<dbReference type="Pfam" id="PF02450">
    <property type="entry name" value="LCAT"/>
    <property type="match status" value="1"/>
</dbReference>
<dbReference type="Proteomes" id="UP000292027">
    <property type="component" value="Unassembled WGS sequence"/>
</dbReference>
<proteinExistence type="predicted"/>
<dbReference type="GO" id="GO:0008374">
    <property type="term" value="F:O-acyltransferase activity"/>
    <property type="evidence" value="ECO:0007669"/>
    <property type="project" value="InterPro"/>
</dbReference>
<comment type="caution">
    <text evidence="1">The sequence shown here is derived from an EMBL/GenBank/DDBJ whole genome shotgun (WGS) entry which is preliminary data.</text>
</comment>
<accession>A0A4Q7WZL3</accession>
<dbReference type="EMBL" id="SHKR01000012">
    <property type="protein sequence ID" value="RZU15991.1"/>
    <property type="molecule type" value="Genomic_DNA"/>
</dbReference>
<name>A0A4Q7WZL3_9ACTN</name>
<gene>
    <name evidence="1" type="ORF">EV645_3533</name>
</gene>
<dbReference type="InterPro" id="IPR003386">
    <property type="entry name" value="LACT/PDAT_acylTrfase"/>
</dbReference>
<dbReference type="PANTHER" id="PTHR11440">
    <property type="entry name" value="LECITHIN-CHOLESTEROL ACYLTRANSFERASE-RELATED"/>
    <property type="match status" value="1"/>
</dbReference>
<protein>
    <submittedName>
        <fullName evidence="1">Lecithin:cholesterol acyltransferase</fullName>
    </submittedName>
</protein>
<reference evidence="1 2" key="1">
    <citation type="journal article" date="2015" name="Stand. Genomic Sci.">
        <title>Genomic Encyclopedia of Bacterial and Archaeal Type Strains, Phase III: the genomes of soil and plant-associated and newly described type strains.</title>
        <authorList>
            <person name="Whitman W.B."/>
            <person name="Woyke T."/>
            <person name="Klenk H.P."/>
            <person name="Zhou Y."/>
            <person name="Lilburn T.G."/>
            <person name="Beck B.J."/>
            <person name="De Vos P."/>
            <person name="Vandamme P."/>
            <person name="Eisen J.A."/>
            <person name="Garrity G."/>
            <person name="Hugenholtz P."/>
            <person name="Kyrpides N.C."/>
        </authorList>
    </citation>
    <scope>NUCLEOTIDE SEQUENCE [LARGE SCALE GENOMIC DNA]</scope>
    <source>
        <strain evidence="1 2">VKM Ac-2540</strain>
    </source>
</reference>
<dbReference type="Gene3D" id="3.40.50.1820">
    <property type="entry name" value="alpha/beta hydrolase"/>
    <property type="match status" value="1"/>
</dbReference>
<dbReference type="GO" id="GO:0006629">
    <property type="term" value="P:lipid metabolic process"/>
    <property type="evidence" value="ECO:0007669"/>
    <property type="project" value="InterPro"/>
</dbReference>
<dbReference type="SUPFAM" id="SSF53474">
    <property type="entry name" value="alpha/beta-Hydrolases"/>
    <property type="match status" value="1"/>
</dbReference>
<dbReference type="OrthoDB" id="8871309at2"/>